<dbReference type="SUPFAM" id="SSF88946">
    <property type="entry name" value="Sigma2 domain of RNA polymerase sigma factors"/>
    <property type="match status" value="1"/>
</dbReference>
<dbReference type="InterPro" id="IPR014284">
    <property type="entry name" value="RNA_pol_sigma-70_dom"/>
</dbReference>
<keyword evidence="2" id="KW-0805">Transcription regulation</keyword>
<feature type="domain" description="RNA polymerase sigma factor 70 region 4 type 2" evidence="7">
    <location>
        <begin position="130"/>
        <end position="169"/>
    </location>
</feature>
<evidence type="ECO:0000259" key="7">
    <source>
        <dbReference type="Pfam" id="PF08281"/>
    </source>
</evidence>
<proteinExistence type="inferred from homology"/>
<dbReference type="Proteomes" id="UP000199559">
    <property type="component" value="Unassembled WGS sequence"/>
</dbReference>
<evidence type="ECO:0000256" key="3">
    <source>
        <dbReference type="ARBA" id="ARBA00023082"/>
    </source>
</evidence>
<evidence type="ECO:0000313" key="9">
    <source>
        <dbReference type="Proteomes" id="UP000199559"/>
    </source>
</evidence>
<evidence type="ECO:0000256" key="5">
    <source>
        <dbReference type="ARBA" id="ARBA00023163"/>
    </source>
</evidence>
<dbReference type="Pfam" id="PF04542">
    <property type="entry name" value="Sigma70_r2"/>
    <property type="match status" value="1"/>
</dbReference>
<evidence type="ECO:0000256" key="1">
    <source>
        <dbReference type="ARBA" id="ARBA00010641"/>
    </source>
</evidence>
<dbReference type="EMBL" id="FORM01000003">
    <property type="protein sequence ID" value="SFI92253.1"/>
    <property type="molecule type" value="Genomic_DNA"/>
</dbReference>
<keyword evidence="5" id="KW-0804">Transcription</keyword>
<dbReference type="RefSeq" id="WP_090838943.1">
    <property type="nucleotide sequence ID" value="NZ_CANKYB010000002.1"/>
</dbReference>
<dbReference type="InterPro" id="IPR013324">
    <property type="entry name" value="RNA_pol_sigma_r3/r4-like"/>
</dbReference>
<reference evidence="9" key="1">
    <citation type="submission" date="2016-10" db="EMBL/GenBank/DDBJ databases">
        <authorList>
            <person name="Varghese N."/>
            <person name="Submissions S."/>
        </authorList>
    </citation>
    <scope>NUCLEOTIDE SEQUENCE [LARGE SCALE GENOMIC DNA]</scope>
    <source>
        <strain evidence="9">DSM 28881</strain>
    </source>
</reference>
<accession>A0A1I3M5M0</accession>
<protein>
    <submittedName>
        <fullName evidence="8">RNA polymerase, sigma subunit, ECF family</fullName>
    </submittedName>
</protein>
<name>A0A1I3M5M0_9FLAO</name>
<dbReference type="GO" id="GO:0003677">
    <property type="term" value="F:DNA binding"/>
    <property type="evidence" value="ECO:0007669"/>
    <property type="project" value="UniProtKB-KW"/>
</dbReference>
<dbReference type="AlphaFoldDB" id="A0A1I3M5M0"/>
<feature type="domain" description="RNA polymerase sigma-70 region 2" evidence="6">
    <location>
        <begin position="26"/>
        <end position="95"/>
    </location>
</feature>
<dbReference type="InterPro" id="IPR013325">
    <property type="entry name" value="RNA_pol_sigma_r2"/>
</dbReference>
<dbReference type="Pfam" id="PF08281">
    <property type="entry name" value="Sigma70_r4_2"/>
    <property type="match status" value="1"/>
</dbReference>
<sequence>MQKITITDAILVSNYIKGDESSLEILIKRHKQRIYSFIYSKVFDRDIAEDVFQDTFIKVIRTLKRGKYNEEGKFLPWVMRIAHNLVIDHFRKNNRMPKFDNSGDFDIFSVISDNSLNAEKVMVKEQVEADVRRLIDELPEDQKEVLVMRMYNDMSFKEISERTGVSINTALGRMRYALINMRKVIEKHNIVLTN</sequence>
<keyword evidence="4" id="KW-0238">DNA-binding</keyword>
<dbReference type="CDD" id="cd06171">
    <property type="entry name" value="Sigma70_r4"/>
    <property type="match status" value="1"/>
</dbReference>
<dbReference type="Gene3D" id="1.10.10.10">
    <property type="entry name" value="Winged helix-like DNA-binding domain superfamily/Winged helix DNA-binding domain"/>
    <property type="match status" value="1"/>
</dbReference>
<dbReference type="NCBIfam" id="TIGR02937">
    <property type="entry name" value="sigma70-ECF"/>
    <property type="match status" value="1"/>
</dbReference>
<dbReference type="InterPro" id="IPR036388">
    <property type="entry name" value="WH-like_DNA-bd_sf"/>
</dbReference>
<keyword evidence="9" id="KW-1185">Reference proteome</keyword>
<evidence type="ECO:0000256" key="2">
    <source>
        <dbReference type="ARBA" id="ARBA00023015"/>
    </source>
</evidence>
<dbReference type="GO" id="GO:0016987">
    <property type="term" value="F:sigma factor activity"/>
    <property type="evidence" value="ECO:0007669"/>
    <property type="project" value="UniProtKB-KW"/>
</dbReference>
<comment type="similarity">
    <text evidence="1">Belongs to the sigma-70 factor family. ECF subfamily.</text>
</comment>
<dbReference type="InterPro" id="IPR013249">
    <property type="entry name" value="RNA_pol_sigma70_r4_t2"/>
</dbReference>
<keyword evidence="3" id="KW-0731">Sigma factor</keyword>
<gene>
    <name evidence="8" type="ORF">SAMN05443431_10314</name>
</gene>
<dbReference type="InterPro" id="IPR039425">
    <property type="entry name" value="RNA_pol_sigma-70-like"/>
</dbReference>
<evidence type="ECO:0000313" key="8">
    <source>
        <dbReference type="EMBL" id="SFI92253.1"/>
    </source>
</evidence>
<dbReference type="STRING" id="1144750.SAMN05443431_10314"/>
<dbReference type="GO" id="GO:0006352">
    <property type="term" value="P:DNA-templated transcription initiation"/>
    <property type="evidence" value="ECO:0007669"/>
    <property type="project" value="InterPro"/>
</dbReference>
<dbReference type="Gene3D" id="1.10.1740.10">
    <property type="match status" value="1"/>
</dbReference>
<dbReference type="InterPro" id="IPR007627">
    <property type="entry name" value="RNA_pol_sigma70_r2"/>
</dbReference>
<evidence type="ECO:0000259" key="6">
    <source>
        <dbReference type="Pfam" id="PF04542"/>
    </source>
</evidence>
<dbReference type="SUPFAM" id="SSF88659">
    <property type="entry name" value="Sigma3 and sigma4 domains of RNA polymerase sigma factors"/>
    <property type="match status" value="1"/>
</dbReference>
<dbReference type="PANTHER" id="PTHR43133:SF8">
    <property type="entry name" value="RNA POLYMERASE SIGMA FACTOR HI_1459-RELATED"/>
    <property type="match status" value="1"/>
</dbReference>
<dbReference type="PANTHER" id="PTHR43133">
    <property type="entry name" value="RNA POLYMERASE ECF-TYPE SIGMA FACTO"/>
    <property type="match status" value="1"/>
</dbReference>
<evidence type="ECO:0000256" key="4">
    <source>
        <dbReference type="ARBA" id="ARBA00023125"/>
    </source>
</evidence>
<organism evidence="8 9">
    <name type="scientific">Olleya namhaensis</name>
    <dbReference type="NCBI Taxonomy" id="1144750"/>
    <lineage>
        <taxon>Bacteria</taxon>
        <taxon>Pseudomonadati</taxon>
        <taxon>Bacteroidota</taxon>
        <taxon>Flavobacteriia</taxon>
        <taxon>Flavobacteriales</taxon>
        <taxon>Flavobacteriaceae</taxon>
    </lineage>
</organism>